<dbReference type="Proteomes" id="UP000290365">
    <property type="component" value="Chromosome"/>
</dbReference>
<dbReference type="EMBL" id="CP035758">
    <property type="protein sequence ID" value="QBD79775.1"/>
    <property type="molecule type" value="Genomic_DNA"/>
</dbReference>
<dbReference type="GO" id="GO:0008289">
    <property type="term" value="F:lipid binding"/>
    <property type="evidence" value="ECO:0007669"/>
    <property type="project" value="UniProtKB-KW"/>
</dbReference>
<dbReference type="Pfam" id="PF02645">
    <property type="entry name" value="DegV"/>
    <property type="match status" value="1"/>
</dbReference>
<keyword evidence="1" id="KW-0446">Lipid-binding</keyword>
<evidence type="ECO:0000256" key="1">
    <source>
        <dbReference type="ARBA" id="ARBA00023121"/>
    </source>
</evidence>
<keyword evidence="3" id="KW-1185">Reference proteome</keyword>
<gene>
    <name evidence="2" type="ORF">EPA93_28870</name>
</gene>
<dbReference type="InterPro" id="IPR043168">
    <property type="entry name" value="DegV_C"/>
</dbReference>
<dbReference type="OrthoDB" id="9780660at2"/>
<dbReference type="InterPro" id="IPR003797">
    <property type="entry name" value="DegV"/>
</dbReference>
<evidence type="ECO:0000313" key="3">
    <source>
        <dbReference type="Proteomes" id="UP000290365"/>
    </source>
</evidence>
<protein>
    <submittedName>
        <fullName evidence="2">DegV family protein</fullName>
    </submittedName>
</protein>
<dbReference type="PROSITE" id="PS51482">
    <property type="entry name" value="DEGV"/>
    <property type="match status" value="1"/>
</dbReference>
<dbReference type="InterPro" id="IPR050270">
    <property type="entry name" value="DegV_domain_contain"/>
</dbReference>
<organism evidence="2 3">
    <name type="scientific">Ktedonosporobacter rubrisoli</name>
    <dbReference type="NCBI Taxonomy" id="2509675"/>
    <lineage>
        <taxon>Bacteria</taxon>
        <taxon>Bacillati</taxon>
        <taxon>Chloroflexota</taxon>
        <taxon>Ktedonobacteria</taxon>
        <taxon>Ktedonobacterales</taxon>
        <taxon>Ktedonosporobacteraceae</taxon>
        <taxon>Ktedonosporobacter</taxon>
    </lineage>
</organism>
<dbReference type="KEGG" id="kbs:EPA93_28870"/>
<dbReference type="SUPFAM" id="SSF82549">
    <property type="entry name" value="DAK1/DegV-like"/>
    <property type="match status" value="1"/>
</dbReference>
<evidence type="ECO:0000313" key="2">
    <source>
        <dbReference type="EMBL" id="QBD79775.1"/>
    </source>
</evidence>
<dbReference type="AlphaFoldDB" id="A0A4P6JWD3"/>
<dbReference type="Gene3D" id="3.40.50.10170">
    <property type="match status" value="1"/>
</dbReference>
<dbReference type="NCBIfam" id="TIGR00762">
    <property type="entry name" value="DegV"/>
    <property type="match status" value="1"/>
</dbReference>
<dbReference type="PANTHER" id="PTHR33434:SF2">
    <property type="entry name" value="FATTY ACID-BINDING PROTEIN TM_1468"/>
    <property type="match status" value="1"/>
</dbReference>
<reference evidence="2 3" key="1">
    <citation type="submission" date="2019-01" db="EMBL/GenBank/DDBJ databases">
        <title>Ktedonosporobacter rubrisoli SCAWS-G2.</title>
        <authorList>
            <person name="Huang Y."/>
            <person name="Yan B."/>
        </authorList>
    </citation>
    <scope>NUCLEOTIDE SEQUENCE [LARGE SCALE GENOMIC DNA]</scope>
    <source>
        <strain evidence="2 3">SCAWS-G2</strain>
    </source>
</reference>
<name>A0A4P6JWD3_KTERU</name>
<dbReference type="Gene3D" id="3.30.1180.10">
    <property type="match status" value="1"/>
</dbReference>
<sequence length="317" mass="34380">MPGVIWLHESGCAVLRYIKYDYSAWNRFIIYCRRPVMVVRIVTDSTADLPLDVAEAAGITIVPLTVFFGDEAYLDGKELTSQEFYSKLQASKDLPRTSQPSPAAFQEAFTRLIDEGADGILSVHLSSRLSGTYQSACNARDTLPDALKKVPIDVVDSQSVSAGMGVPLLQAAEEARQGQSLEEIKAHLVDKFSRTRILAVLDTLEFIKRGGRIGAARALLGNMLSVKPIVSLKEGAVIPIEQPRTRNKAYARVAQLVSELEPLESVSIVEANDEVGTQLAQALKAIWPHEVPRYKLGAVLGTHTGPGTAGVVLITAN</sequence>
<accession>A0A4P6JWD3</accession>
<dbReference type="PANTHER" id="PTHR33434">
    <property type="entry name" value="DEGV DOMAIN-CONTAINING PROTEIN DR_1986-RELATED"/>
    <property type="match status" value="1"/>
</dbReference>
<proteinExistence type="predicted"/>